<accession>A0A6J5RNL7</accession>
<dbReference type="CDD" id="cd14845">
    <property type="entry name" value="L-Ala-D-Glu_peptidase_like"/>
    <property type="match status" value="1"/>
</dbReference>
<keyword evidence="3" id="KW-0645">Protease</keyword>
<keyword evidence="3" id="KW-0378">Hydrolase</keyword>
<dbReference type="Gene3D" id="3.30.1380.10">
    <property type="match status" value="1"/>
</dbReference>
<evidence type="ECO:0000313" key="2">
    <source>
        <dbReference type="EMBL" id="CAB4190211.1"/>
    </source>
</evidence>
<sequence>MLSSRSLDDLHPTVKLKAQGHIAACNNAGISLLITCTYRDAAEQARLYAQGRTMPGAKVTNAKPGQSFHNYRLAYDLVPMQFGKPVWKTTGEAAKLWEQVGALGEAQGLEWAGRWKSFKEMAHFQWSGGKTLAELQAGVLV</sequence>
<evidence type="ECO:0000313" key="4">
    <source>
        <dbReference type="EMBL" id="CAB4205057.1"/>
    </source>
</evidence>
<organism evidence="3">
    <name type="scientific">uncultured Caudovirales phage</name>
    <dbReference type="NCBI Taxonomy" id="2100421"/>
    <lineage>
        <taxon>Viruses</taxon>
        <taxon>Duplodnaviria</taxon>
        <taxon>Heunggongvirae</taxon>
        <taxon>Uroviricota</taxon>
        <taxon>Caudoviricetes</taxon>
        <taxon>Peduoviridae</taxon>
        <taxon>Maltschvirus</taxon>
        <taxon>Maltschvirus maltsch</taxon>
    </lineage>
</organism>
<proteinExistence type="predicted"/>
<gene>
    <name evidence="2" type="ORF">UFOVP1195_45</name>
    <name evidence="3" type="ORF">UFOVP1288_45</name>
    <name evidence="4" type="ORF">UFOVP1409_45</name>
</gene>
<dbReference type="InterPro" id="IPR009045">
    <property type="entry name" value="Zn_M74/Hedgehog-like"/>
</dbReference>
<evidence type="ECO:0000259" key="1">
    <source>
        <dbReference type="Pfam" id="PF13539"/>
    </source>
</evidence>
<dbReference type="GO" id="GO:0004180">
    <property type="term" value="F:carboxypeptidase activity"/>
    <property type="evidence" value="ECO:0007669"/>
    <property type="project" value="UniProtKB-KW"/>
</dbReference>
<dbReference type="EMBL" id="LR797149">
    <property type="protein sequence ID" value="CAB4190211.1"/>
    <property type="molecule type" value="Genomic_DNA"/>
</dbReference>
<dbReference type="SUPFAM" id="SSF55166">
    <property type="entry name" value="Hedgehog/DD-peptidase"/>
    <property type="match status" value="1"/>
</dbReference>
<keyword evidence="3" id="KW-0121">Carboxypeptidase</keyword>
<evidence type="ECO:0000313" key="3">
    <source>
        <dbReference type="EMBL" id="CAB4195877.1"/>
    </source>
</evidence>
<dbReference type="Pfam" id="PF13539">
    <property type="entry name" value="Peptidase_M15_4"/>
    <property type="match status" value="1"/>
</dbReference>
<name>A0A6J5RNL7_9CAUD</name>
<reference evidence="3" key="1">
    <citation type="submission" date="2020-05" db="EMBL/GenBank/DDBJ databases">
        <authorList>
            <person name="Chiriac C."/>
            <person name="Salcher M."/>
            <person name="Ghai R."/>
            <person name="Kavagutti S V."/>
        </authorList>
    </citation>
    <scope>NUCLEOTIDE SEQUENCE</scope>
</reference>
<feature type="domain" description="Peptidase M15C" evidence="1">
    <location>
        <begin position="62"/>
        <end position="126"/>
    </location>
</feature>
<protein>
    <submittedName>
        <fullName evidence="3">D-alanyl-D-alanine carboxypeptidase</fullName>
    </submittedName>
</protein>
<dbReference type="EMBL" id="LR797352">
    <property type="protein sequence ID" value="CAB4205057.1"/>
    <property type="molecule type" value="Genomic_DNA"/>
</dbReference>
<dbReference type="InterPro" id="IPR039561">
    <property type="entry name" value="Peptidase_M15C"/>
</dbReference>
<dbReference type="EMBL" id="LR797238">
    <property type="protein sequence ID" value="CAB4195877.1"/>
    <property type="molecule type" value="Genomic_DNA"/>
</dbReference>